<feature type="region of interest" description="Disordered" evidence="1">
    <location>
        <begin position="230"/>
        <end position="290"/>
    </location>
</feature>
<dbReference type="GO" id="GO:0060236">
    <property type="term" value="P:regulation of mitotic spindle organization"/>
    <property type="evidence" value="ECO:0007669"/>
    <property type="project" value="InterPro"/>
</dbReference>
<dbReference type="InterPro" id="IPR009675">
    <property type="entry name" value="TPX2_fam"/>
</dbReference>
<dbReference type="Proteomes" id="UP000027138">
    <property type="component" value="Unassembled WGS sequence"/>
</dbReference>
<evidence type="ECO:0000256" key="1">
    <source>
        <dbReference type="SAM" id="MobiDB-lite"/>
    </source>
</evidence>
<dbReference type="GO" id="GO:0008017">
    <property type="term" value="F:microtubule binding"/>
    <property type="evidence" value="ECO:0007669"/>
    <property type="project" value="TreeGrafter"/>
</dbReference>
<dbReference type="GO" id="GO:0090307">
    <property type="term" value="P:mitotic spindle assembly"/>
    <property type="evidence" value="ECO:0007669"/>
    <property type="project" value="TreeGrafter"/>
</dbReference>
<accession>A0A067JEW9</accession>
<proteinExistence type="predicted"/>
<keyword evidence="4" id="KW-1185">Reference proteome</keyword>
<dbReference type="OrthoDB" id="1684416at2759"/>
<organism evidence="3 4">
    <name type="scientific">Jatropha curcas</name>
    <name type="common">Barbados nut</name>
    <dbReference type="NCBI Taxonomy" id="180498"/>
    <lineage>
        <taxon>Eukaryota</taxon>
        <taxon>Viridiplantae</taxon>
        <taxon>Streptophyta</taxon>
        <taxon>Embryophyta</taxon>
        <taxon>Tracheophyta</taxon>
        <taxon>Spermatophyta</taxon>
        <taxon>Magnoliopsida</taxon>
        <taxon>eudicotyledons</taxon>
        <taxon>Gunneridae</taxon>
        <taxon>Pentapetalae</taxon>
        <taxon>rosids</taxon>
        <taxon>fabids</taxon>
        <taxon>Malpighiales</taxon>
        <taxon>Euphorbiaceae</taxon>
        <taxon>Crotonoideae</taxon>
        <taxon>Jatropheae</taxon>
        <taxon>Jatropha</taxon>
    </lineage>
</organism>
<dbReference type="EMBL" id="KK915447">
    <property type="protein sequence ID" value="KDP22377.1"/>
    <property type="molecule type" value="Genomic_DNA"/>
</dbReference>
<dbReference type="Pfam" id="PF12214">
    <property type="entry name" value="TPX2_importin"/>
    <property type="match status" value="1"/>
</dbReference>
<dbReference type="PANTHER" id="PTHR14326">
    <property type="entry name" value="TARGETING PROTEIN FOR XKLP2"/>
    <property type="match status" value="1"/>
</dbReference>
<feature type="domain" description="TPX2 central" evidence="2">
    <location>
        <begin position="156"/>
        <end position="214"/>
    </location>
</feature>
<reference evidence="3 4" key="1">
    <citation type="journal article" date="2014" name="PLoS ONE">
        <title>Global Analysis of Gene Expression Profiles in Physic Nut (Jatropha curcas L.) Seedlings Exposed to Salt Stress.</title>
        <authorList>
            <person name="Zhang L."/>
            <person name="Zhang C."/>
            <person name="Wu P."/>
            <person name="Chen Y."/>
            <person name="Li M."/>
            <person name="Jiang H."/>
            <person name="Wu G."/>
        </authorList>
    </citation>
    <scope>NUCLEOTIDE SEQUENCE [LARGE SCALE GENOMIC DNA]</scope>
    <source>
        <strain evidence="4">cv. GZQX0401</strain>
        <tissue evidence="3">Young leaves</tissue>
    </source>
</reference>
<dbReference type="InterPro" id="IPR027330">
    <property type="entry name" value="TPX2_central_dom"/>
</dbReference>
<dbReference type="PANTHER" id="PTHR14326:SF55">
    <property type="entry name" value="CELL CYCLE REGULATED MICROTUBULE ASSOCIATED PROTEIN"/>
    <property type="match status" value="1"/>
</dbReference>
<dbReference type="GO" id="GO:0005819">
    <property type="term" value="C:spindle"/>
    <property type="evidence" value="ECO:0007669"/>
    <property type="project" value="InterPro"/>
</dbReference>
<name>A0A067JEW9_JATCU</name>
<feature type="compositionally biased region" description="Polar residues" evidence="1">
    <location>
        <begin position="270"/>
        <end position="290"/>
    </location>
</feature>
<sequence>MDFDMEEFFIEPFLAGEIDIDYEFDAAKYYDFTRQETDLEAQEAERWFETAGRNLPSRLESYRQAKTSPTKLVPSKHLNFMNPTASQLAKQNSPPQIHGDRLLRRCQKFLKDEMKGSRSSSMNGTQATKRQKLEAGYLWKAACLKHQALFSHKTPKVTIPREPNLETSLRAERHRVNHVAALKEKLEALDKFKARCLDKKECNLPTDKRSSIEPPIEFFSKLSLASEIHSNAQSRSNIRHPEGSKENAPGSLRLEHEIKNLAKAKRPSGNHFQCGSNHTVPSIIPQISSR</sequence>
<gene>
    <name evidence="3" type="ORF">JCGZ_26208</name>
</gene>
<evidence type="ECO:0000259" key="2">
    <source>
        <dbReference type="Pfam" id="PF12214"/>
    </source>
</evidence>
<protein>
    <recommendedName>
        <fullName evidence="2">TPX2 central domain-containing protein</fullName>
    </recommendedName>
</protein>
<dbReference type="GO" id="GO:0005880">
    <property type="term" value="C:nuclear microtubule"/>
    <property type="evidence" value="ECO:0007669"/>
    <property type="project" value="TreeGrafter"/>
</dbReference>
<dbReference type="AlphaFoldDB" id="A0A067JEW9"/>
<evidence type="ECO:0000313" key="4">
    <source>
        <dbReference type="Proteomes" id="UP000027138"/>
    </source>
</evidence>
<evidence type="ECO:0000313" key="3">
    <source>
        <dbReference type="EMBL" id="KDP22377.1"/>
    </source>
</evidence>
<dbReference type="GO" id="GO:0030295">
    <property type="term" value="F:protein kinase activator activity"/>
    <property type="evidence" value="ECO:0007669"/>
    <property type="project" value="TreeGrafter"/>
</dbReference>
<dbReference type="STRING" id="180498.A0A067JEW9"/>